<proteinExistence type="predicted"/>
<dbReference type="Proteomes" id="UP000052023">
    <property type="component" value="Unassembled WGS sequence"/>
</dbReference>
<name>A0A0R3NC40_9BRAD</name>
<evidence type="ECO:0000313" key="2">
    <source>
        <dbReference type="Proteomes" id="UP000052023"/>
    </source>
</evidence>
<keyword evidence="2" id="KW-1185">Reference proteome</keyword>
<evidence type="ECO:0000313" key="1">
    <source>
        <dbReference type="EMBL" id="KRR29944.1"/>
    </source>
</evidence>
<organism evidence="1 2">
    <name type="scientific">Bradyrhizobium retamae</name>
    <dbReference type="NCBI Taxonomy" id="1300035"/>
    <lineage>
        <taxon>Bacteria</taxon>
        <taxon>Pseudomonadati</taxon>
        <taxon>Pseudomonadota</taxon>
        <taxon>Alphaproteobacteria</taxon>
        <taxon>Hyphomicrobiales</taxon>
        <taxon>Nitrobacteraceae</taxon>
        <taxon>Bradyrhizobium</taxon>
    </lineage>
</organism>
<protein>
    <submittedName>
        <fullName evidence="1">Uncharacterized protein</fullName>
    </submittedName>
</protein>
<accession>A0A0R3NC40</accession>
<comment type="caution">
    <text evidence="1">The sequence shown here is derived from an EMBL/GenBank/DDBJ whole genome shotgun (WGS) entry which is preliminary data.</text>
</comment>
<gene>
    <name evidence="1" type="ORF">CQ13_14135</name>
</gene>
<dbReference type="AlphaFoldDB" id="A0A0R3NC40"/>
<dbReference type="EMBL" id="LLYA01000002">
    <property type="protein sequence ID" value="KRR29944.1"/>
    <property type="molecule type" value="Genomic_DNA"/>
</dbReference>
<reference evidence="1 2" key="1">
    <citation type="submission" date="2014-03" db="EMBL/GenBank/DDBJ databases">
        <title>Bradyrhizobium valentinum sp. nov., isolated from effective nodules of Lupinus mariae-josephae, a lupine endemic of basic-lime soils in Eastern Spain.</title>
        <authorList>
            <person name="Duran D."/>
            <person name="Rey L."/>
            <person name="Navarro A."/>
            <person name="Busquets A."/>
            <person name="Imperial J."/>
            <person name="Ruiz-Argueso T."/>
        </authorList>
    </citation>
    <scope>NUCLEOTIDE SEQUENCE [LARGE SCALE GENOMIC DNA]</scope>
    <source>
        <strain evidence="1 2">Ro19</strain>
    </source>
</reference>
<sequence>MAGLVTGAAVELLGGRGNIHDLVTSLVSDNVDLMICYHHAAQQPIHLDPDRYERVTLGTEFLRPYASEALMAKGGASLPGRASHPVPLLIIRPASIFPAGRSHPGDRPHFRRAGH</sequence>